<dbReference type="AlphaFoldDB" id="A0A5J5S530"/>
<gene>
    <name evidence="1" type="ORF">ES319_D03G161300v1</name>
</gene>
<reference evidence="2" key="1">
    <citation type="journal article" date="2020" name="Nat. Genet.">
        <title>Genomic diversifications of five Gossypium allopolyploid species and their impact on cotton improvement.</title>
        <authorList>
            <person name="Chen Z.J."/>
            <person name="Sreedasyam A."/>
            <person name="Ando A."/>
            <person name="Song Q."/>
            <person name="De Santiago L.M."/>
            <person name="Hulse-Kemp A.M."/>
            <person name="Ding M."/>
            <person name="Ye W."/>
            <person name="Kirkbride R.C."/>
            <person name="Jenkins J."/>
            <person name="Plott C."/>
            <person name="Lovell J."/>
            <person name="Lin Y.M."/>
            <person name="Vaughn R."/>
            <person name="Liu B."/>
            <person name="Simpson S."/>
            <person name="Scheffler B.E."/>
            <person name="Wen L."/>
            <person name="Saski C.A."/>
            <person name="Grover C.E."/>
            <person name="Hu G."/>
            <person name="Conover J.L."/>
            <person name="Carlson J.W."/>
            <person name="Shu S."/>
            <person name="Boston L.B."/>
            <person name="Williams M."/>
            <person name="Peterson D.G."/>
            <person name="McGee K."/>
            <person name="Jones D.C."/>
            <person name="Wendel J.F."/>
            <person name="Stelly D.M."/>
            <person name="Grimwood J."/>
            <person name="Schmutz J."/>
        </authorList>
    </citation>
    <scope>NUCLEOTIDE SEQUENCE [LARGE SCALE GENOMIC DNA]</scope>
    <source>
        <strain evidence="2">cv. 3-79</strain>
    </source>
</reference>
<name>A0A5J5S530_GOSBA</name>
<proteinExistence type="predicted"/>
<accession>A0A5J5S530</accession>
<dbReference type="Proteomes" id="UP000327439">
    <property type="component" value="Chromosome D03"/>
</dbReference>
<organism evidence="1 2">
    <name type="scientific">Gossypium barbadense</name>
    <name type="common">Sea Island cotton</name>
    <name type="synonym">Hibiscus barbadensis</name>
    <dbReference type="NCBI Taxonomy" id="3634"/>
    <lineage>
        <taxon>Eukaryota</taxon>
        <taxon>Viridiplantae</taxon>
        <taxon>Streptophyta</taxon>
        <taxon>Embryophyta</taxon>
        <taxon>Tracheophyta</taxon>
        <taxon>Spermatophyta</taxon>
        <taxon>Magnoliopsida</taxon>
        <taxon>eudicotyledons</taxon>
        <taxon>Gunneridae</taxon>
        <taxon>Pentapetalae</taxon>
        <taxon>rosids</taxon>
        <taxon>malvids</taxon>
        <taxon>Malvales</taxon>
        <taxon>Malvaceae</taxon>
        <taxon>Malvoideae</taxon>
        <taxon>Gossypium</taxon>
    </lineage>
</organism>
<sequence>MATIRRVRRKRYCWRCGVQGVARVEAQLARMVATVAAPVCCGAEAEKLGGFFFGFRLIWAWVNWRVLGWG</sequence>
<keyword evidence="2" id="KW-1185">Reference proteome</keyword>
<protein>
    <submittedName>
        <fullName evidence="1">Uncharacterized protein</fullName>
    </submittedName>
</protein>
<evidence type="ECO:0000313" key="1">
    <source>
        <dbReference type="EMBL" id="KAB2038696.1"/>
    </source>
</evidence>
<evidence type="ECO:0000313" key="2">
    <source>
        <dbReference type="Proteomes" id="UP000327439"/>
    </source>
</evidence>
<dbReference type="EMBL" id="CM018217">
    <property type="protein sequence ID" value="KAB2038696.1"/>
    <property type="molecule type" value="Genomic_DNA"/>
</dbReference>